<dbReference type="Proteomes" id="UP000053593">
    <property type="component" value="Unassembled WGS sequence"/>
</dbReference>
<protein>
    <submittedName>
        <fullName evidence="2">Unplaced genomic scaffold GYMLUscaffold_122, whole genome shotgun sequence</fullName>
    </submittedName>
</protein>
<keyword evidence="1" id="KW-0175">Coiled coil</keyword>
<keyword evidence="3" id="KW-1185">Reference proteome</keyword>
<dbReference type="OrthoDB" id="3365698at2759"/>
<dbReference type="EMBL" id="KN834870">
    <property type="protein sequence ID" value="KIK51180.1"/>
    <property type="molecule type" value="Genomic_DNA"/>
</dbReference>
<evidence type="ECO:0000256" key="1">
    <source>
        <dbReference type="SAM" id="Coils"/>
    </source>
</evidence>
<reference evidence="2 3" key="1">
    <citation type="submission" date="2014-04" db="EMBL/GenBank/DDBJ databases">
        <title>Evolutionary Origins and Diversification of the Mycorrhizal Mutualists.</title>
        <authorList>
            <consortium name="DOE Joint Genome Institute"/>
            <consortium name="Mycorrhizal Genomics Consortium"/>
            <person name="Kohler A."/>
            <person name="Kuo A."/>
            <person name="Nagy L.G."/>
            <person name="Floudas D."/>
            <person name="Copeland A."/>
            <person name="Barry K.W."/>
            <person name="Cichocki N."/>
            <person name="Veneault-Fourrey C."/>
            <person name="LaButti K."/>
            <person name="Lindquist E.A."/>
            <person name="Lipzen A."/>
            <person name="Lundell T."/>
            <person name="Morin E."/>
            <person name="Murat C."/>
            <person name="Riley R."/>
            <person name="Ohm R."/>
            <person name="Sun H."/>
            <person name="Tunlid A."/>
            <person name="Henrissat B."/>
            <person name="Grigoriev I.V."/>
            <person name="Hibbett D.S."/>
            <person name="Martin F."/>
        </authorList>
    </citation>
    <scope>NUCLEOTIDE SEQUENCE [LARGE SCALE GENOMIC DNA]</scope>
    <source>
        <strain evidence="2 3">FD-317 M1</strain>
    </source>
</reference>
<proteinExistence type="predicted"/>
<gene>
    <name evidence="2" type="ORF">GYMLUDRAFT_181752</name>
</gene>
<evidence type="ECO:0000313" key="2">
    <source>
        <dbReference type="EMBL" id="KIK51180.1"/>
    </source>
</evidence>
<evidence type="ECO:0000313" key="3">
    <source>
        <dbReference type="Proteomes" id="UP000053593"/>
    </source>
</evidence>
<accession>A0A0D0ALR9</accession>
<sequence>MASSDCPKCGYSPAIDVPRIPFHSSRVKTLLSTNQGLTEDEERDFKSFIANGSSKLSRLDARIELVKNLLEDLESARAELDLALTERKKILHPMRSMPTDLLVEIFKHGSGLYDDPKDLFRSNWHSLDITSSPWVYGHVCQRWQDISTRSPKLW</sequence>
<dbReference type="AlphaFoldDB" id="A0A0D0ALR9"/>
<dbReference type="HOGENOM" id="CLU_018544_3_2_1"/>
<feature type="non-terminal residue" evidence="2">
    <location>
        <position position="154"/>
    </location>
</feature>
<name>A0A0D0ALR9_9AGAR</name>
<organism evidence="2 3">
    <name type="scientific">Collybiopsis luxurians FD-317 M1</name>
    <dbReference type="NCBI Taxonomy" id="944289"/>
    <lineage>
        <taxon>Eukaryota</taxon>
        <taxon>Fungi</taxon>
        <taxon>Dikarya</taxon>
        <taxon>Basidiomycota</taxon>
        <taxon>Agaricomycotina</taxon>
        <taxon>Agaricomycetes</taxon>
        <taxon>Agaricomycetidae</taxon>
        <taxon>Agaricales</taxon>
        <taxon>Marasmiineae</taxon>
        <taxon>Omphalotaceae</taxon>
        <taxon>Collybiopsis</taxon>
        <taxon>Collybiopsis luxurians</taxon>
    </lineage>
</organism>
<feature type="coiled-coil region" evidence="1">
    <location>
        <begin position="56"/>
        <end position="86"/>
    </location>
</feature>